<dbReference type="PROSITE" id="PS50943">
    <property type="entry name" value="HTH_CROC1"/>
    <property type="match status" value="1"/>
</dbReference>
<dbReference type="SMART" id="SM00530">
    <property type="entry name" value="HTH_XRE"/>
    <property type="match status" value="1"/>
</dbReference>
<dbReference type="STRING" id="1656094.BFC18_02250"/>
<dbReference type="GO" id="GO:0003677">
    <property type="term" value="F:DNA binding"/>
    <property type="evidence" value="ECO:0007669"/>
    <property type="project" value="InterPro"/>
</dbReference>
<dbReference type="Pfam" id="PF01381">
    <property type="entry name" value="HTH_3"/>
    <property type="match status" value="1"/>
</dbReference>
<dbReference type="Pfam" id="PF06114">
    <property type="entry name" value="Peptidase_M78"/>
    <property type="match status" value="1"/>
</dbReference>
<dbReference type="InterPro" id="IPR010359">
    <property type="entry name" value="IrrE_HExxH"/>
</dbReference>
<dbReference type="InterPro" id="IPR052345">
    <property type="entry name" value="Rad_response_metalloprotease"/>
</dbReference>
<evidence type="ECO:0000256" key="1">
    <source>
        <dbReference type="ARBA" id="ARBA00007227"/>
    </source>
</evidence>
<keyword evidence="4" id="KW-1185">Reference proteome</keyword>
<dbReference type="PANTHER" id="PTHR43236:SF2">
    <property type="entry name" value="BLL0069 PROTEIN"/>
    <property type="match status" value="1"/>
</dbReference>
<dbReference type="EMBL" id="MDHN01000003">
    <property type="protein sequence ID" value="OFC72692.1"/>
    <property type="molecule type" value="Genomic_DNA"/>
</dbReference>
<sequence>MANAYAKINPDNIRWARLRANLTEGMLARKLDVDEERIAAWESGEKPITFKQAKKIADKTYIPFGFLFLKQAPEDRLPIPDLRTKEGEEIKRPSAELLKIIQIILARQNWFKDYLNQQESASVPYVGKFNLSSSVTDIVSDMKSALGIPEHPTRGSWEDYQRDLVKQIESLGILVMRHGDLGHFTKALSVEEFRGFAIVDKACPIIFVNQADTPSARLFTLIHELAHIWIGQSGISDGGTNPHRKEEILCNAVAAEFLVPGNEFQKLWNKHDEWTDNLPPLESHFHVSQWVLARRALTLNFISQEQYFQFTEKLKRLYNERESSGGPSFYKTKRSQISEQFSRALLAEALSGRVLLRDASALLGMKPNQVFKFAEELGI</sequence>
<organism evidence="3 4">
    <name type="scientific">Alteromonas confluentis</name>
    <dbReference type="NCBI Taxonomy" id="1656094"/>
    <lineage>
        <taxon>Bacteria</taxon>
        <taxon>Pseudomonadati</taxon>
        <taxon>Pseudomonadota</taxon>
        <taxon>Gammaproteobacteria</taxon>
        <taxon>Alteromonadales</taxon>
        <taxon>Alteromonadaceae</taxon>
        <taxon>Alteromonas/Salinimonas group</taxon>
        <taxon>Alteromonas</taxon>
    </lineage>
</organism>
<evidence type="ECO:0000313" key="4">
    <source>
        <dbReference type="Proteomes" id="UP000175691"/>
    </source>
</evidence>
<evidence type="ECO:0000313" key="3">
    <source>
        <dbReference type="EMBL" id="OFC72692.1"/>
    </source>
</evidence>
<comment type="caution">
    <text evidence="3">The sequence shown here is derived from an EMBL/GenBank/DDBJ whole genome shotgun (WGS) entry which is preliminary data.</text>
</comment>
<feature type="domain" description="HTH cro/C1-type" evidence="2">
    <location>
        <begin position="13"/>
        <end position="67"/>
    </location>
</feature>
<accession>A0A1E7ZGX6</accession>
<dbReference type="CDD" id="cd00093">
    <property type="entry name" value="HTH_XRE"/>
    <property type="match status" value="1"/>
</dbReference>
<proteinExistence type="inferred from homology"/>
<dbReference type="Gene3D" id="1.10.260.40">
    <property type="entry name" value="lambda repressor-like DNA-binding domains"/>
    <property type="match status" value="1"/>
</dbReference>
<dbReference type="InterPro" id="IPR010982">
    <property type="entry name" value="Lambda_DNA-bd_dom_sf"/>
</dbReference>
<dbReference type="InterPro" id="IPR001387">
    <property type="entry name" value="Cro/C1-type_HTH"/>
</dbReference>
<dbReference type="Proteomes" id="UP000175691">
    <property type="component" value="Unassembled WGS sequence"/>
</dbReference>
<gene>
    <name evidence="3" type="ORF">BFC18_02250</name>
</gene>
<dbReference type="OrthoDB" id="9796786at2"/>
<dbReference type="RefSeq" id="WP_070123314.1">
    <property type="nucleotide sequence ID" value="NZ_MDHN01000003.1"/>
</dbReference>
<dbReference type="AlphaFoldDB" id="A0A1E7ZGX6"/>
<dbReference type="SUPFAM" id="SSF47413">
    <property type="entry name" value="lambda repressor-like DNA-binding domains"/>
    <property type="match status" value="1"/>
</dbReference>
<comment type="similarity">
    <text evidence="1">Belongs to the short-chain fatty acyl-CoA assimilation regulator (ScfR) family.</text>
</comment>
<dbReference type="PANTHER" id="PTHR43236">
    <property type="entry name" value="ANTITOXIN HIGA1"/>
    <property type="match status" value="1"/>
</dbReference>
<reference evidence="3 4" key="1">
    <citation type="submission" date="2016-08" db="EMBL/GenBank/DDBJ databases">
        <authorList>
            <person name="Seilhamer J.J."/>
        </authorList>
    </citation>
    <scope>NUCLEOTIDE SEQUENCE [LARGE SCALE GENOMIC DNA]</scope>
    <source>
        <strain evidence="3 4">KCTC 42603</strain>
    </source>
</reference>
<name>A0A1E7ZGX6_9ALTE</name>
<evidence type="ECO:0000259" key="2">
    <source>
        <dbReference type="PROSITE" id="PS50943"/>
    </source>
</evidence>
<protein>
    <submittedName>
        <fullName evidence="3">Peptidase</fullName>
    </submittedName>
</protein>
<dbReference type="Gene3D" id="1.10.10.2910">
    <property type="match status" value="1"/>
</dbReference>